<proteinExistence type="predicted"/>
<dbReference type="InterPro" id="IPR053082">
    <property type="entry name" value="Nuclear_GTPase_SLIP-GC"/>
</dbReference>
<evidence type="ECO:0000313" key="1">
    <source>
        <dbReference type="EMBL" id="KAK7130396.1"/>
    </source>
</evidence>
<name>A0AAN9CDJ3_9TELE</name>
<protein>
    <submittedName>
        <fullName evidence="1">Uncharacterized protein</fullName>
    </submittedName>
</protein>
<sequence>MASYYKQAAEMRGDGARKKMQDLLITAVNNIKQDMFNMAKKEVLKKFNNLKLYIKNALESGLKTSIKLALSQTSKVSLMDVSREIEQLESLTEQ</sequence>
<accession>A0AAN9CDJ3</accession>
<dbReference type="PANTHER" id="PTHR47308">
    <property type="entry name" value="NUCLEAR GTPASE SLIP-GC"/>
    <property type="match status" value="1"/>
</dbReference>
<dbReference type="GO" id="GO:0003924">
    <property type="term" value="F:GTPase activity"/>
    <property type="evidence" value="ECO:0007669"/>
    <property type="project" value="TreeGrafter"/>
</dbReference>
<dbReference type="EMBL" id="JAYKXH010000021">
    <property type="protein sequence ID" value="KAK7130396.1"/>
    <property type="molecule type" value="Genomic_DNA"/>
</dbReference>
<dbReference type="AlphaFoldDB" id="A0AAN9CDJ3"/>
<evidence type="ECO:0000313" key="2">
    <source>
        <dbReference type="Proteomes" id="UP001364617"/>
    </source>
</evidence>
<reference evidence="1 2" key="1">
    <citation type="submission" date="2024-02" db="EMBL/GenBank/DDBJ databases">
        <title>Chromosome-level genome assembly of the Eurasian Minnow (Phoxinus phoxinus).</title>
        <authorList>
            <person name="Oriowo T.O."/>
            <person name="Martin S."/>
            <person name="Stange M."/>
            <person name="Chrysostomakis Y."/>
            <person name="Brown T."/>
            <person name="Winkler S."/>
            <person name="Kukowka S."/>
            <person name="Myers E.W."/>
            <person name="Bohne A."/>
        </authorList>
    </citation>
    <scope>NUCLEOTIDE SEQUENCE [LARGE SCALE GENOMIC DNA]</scope>
    <source>
        <strain evidence="1">ZFMK-TIS-60720</strain>
        <tissue evidence="1">Whole Organism</tissue>
    </source>
</reference>
<gene>
    <name evidence="1" type="ORF">R3I93_019891</name>
</gene>
<organism evidence="1 2">
    <name type="scientific">Phoxinus phoxinus</name>
    <name type="common">Eurasian minnow</name>
    <dbReference type="NCBI Taxonomy" id="58324"/>
    <lineage>
        <taxon>Eukaryota</taxon>
        <taxon>Metazoa</taxon>
        <taxon>Chordata</taxon>
        <taxon>Craniata</taxon>
        <taxon>Vertebrata</taxon>
        <taxon>Euteleostomi</taxon>
        <taxon>Actinopterygii</taxon>
        <taxon>Neopterygii</taxon>
        <taxon>Teleostei</taxon>
        <taxon>Ostariophysi</taxon>
        <taxon>Cypriniformes</taxon>
        <taxon>Leuciscidae</taxon>
        <taxon>Phoxininae</taxon>
        <taxon>Phoxinus</taxon>
    </lineage>
</organism>
<comment type="caution">
    <text evidence="1">The sequence shown here is derived from an EMBL/GenBank/DDBJ whole genome shotgun (WGS) entry which is preliminary data.</text>
</comment>
<dbReference type="Proteomes" id="UP001364617">
    <property type="component" value="Unassembled WGS sequence"/>
</dbReference>
<keyword evidence="2" id="KW-1185">Reference proteome</keyword>
<dbReference type="PANTHER" id="PTHR47308:SF1">
    <property type="entry name" value="NUCLEAR GTPASE SLIP-GC"/>
    <property type="match status" value="1"/>
</dbReference>